<feature type="compositionally biased region" description="Low complexity" evidence="1">
    <location>
        <begin position="67"/>
        <end position="86"/>
    </location>
</feature>
<evidence type="ECO:0000256" key="1">
    <source>
        <dbReference type="SAM" id="MobiDB-lite"/>
    </source>
</evidence>
<name>A0A9Q9AS63_9PEZI</name>
<gene>
    <name evidence="2" type="ORF">Slin15195_G044820</name>
</gene>
<dbReference type="OrthoDB" id="5420368at2759"/>
<evidence type="ECO:0000313" key="2">
    <source>
        <dbReference type="EMBL" id="USW51163.1"/>
    </source>
</evidence>
<organism evidence="2 3">
    <name type="scientific">Septoria linicola</name>
    <dbReference type="NCBI Taxonomy" id="215465"/>
    <lineage>
        <taxon>Eukaryota</taxon>
        <taxon>Fungi</taxon>
        <taxon>Dikarya</taxon>
        <taxon>Ascomycota</taxon>
        <taxon>Pezizomycotina</taxon>
        <taxon>Dothideomycetes</taxon>
        <taxon>Dothideomycetidae</taxon>
        <taxon>Mycosphaerellales</taxon>
        <taxon>Mycosphaerellaceae</taxon>
        <taxon>Septoria</taxon>
    </lineage>
</organism>
<dbReference type="AlphaFoldDB" id="A0A9Q9AS63"/>
<feature type="region of interest" description="Disordered" evidence="1">
    <location>
        <begin position="56"/>
        <end position="220"/>
    </location>
</feature>
<accession>A0A9Q9AS63</accession>
<reference evidence="2" key="1">
    <citation type="submission" date="2022-06" db="EMBL/GenBank/DDBJ databases">
        <title>Complete genome sequences of two strains of the flax pathogen Septoria linicola.</title>
        <authorList>
            <person name="Lapalu N."/>
            <person name="Simon A."/>
            <person name="Demenou B."/>
            <person name="Paumier D."/>
            <person name="Guillot M.-P."/>
            <person name="Gout L."/>
            <person name="Valade R."/>
        </authorList>
    </citation>
    <scope>NUCLEOTIDE SEQUENCE</scope>
    <source>
        <strain evidence="2">SE15195</strain>
    </source>
</reference>
<sequence>MAVKWTSDRNEKLLMLVIGGLQVNKDQLAKDWASAYPDEEFQPTARALVEQFKVLQKRSGAKGSTGGAKKTFSTPKSTPKATPVSKRTTTNKTPQSRKRAATAMSDDDDDDDDDEKFDLSTPLPKRQATSRRSKSRTASYVDPGSSGEEGAKDANDEQSDDGLDDAFASVKAGVQDKADSHDPQKRDSVVNSDGGKGKAAAVRDYMAEEDNDISDFNPQA</sequence>
<evidence type="ECO:0000313" key="3">
    <source>
        <dbReference type="Proteomes" id="UP001056384"/>
    </source>
</evidence>
<feature type="compositionally biased region" description="Basic and acidic residues" evidence="1">
    <location>
        <begin position="174"/>
        <end position="188"/>
    </location>
</feature>
<protein>
    <submittedName>
        <fullName evidence="2">Uncharacterized protein</fullName>
    </submittedName>
</protein>
<feature type="compositionally biased region" description="Acidic residues" evidence="1">
    <location>
        <begin position="105"/>
        <end position="116"/>
    </location>
</feature>
<keyword evidence="3" id="KW-1185">Reference proteome</keyword>
<proteinExistence type="predicted"/>
<dbReference type="Proteomes" id="UP001056384">
    <property type="component" value="Chromosome 3"/>
</dbReference>
<dbReference type="EMBL" id="CP099420">
    <property type="protein sequence ID" value="USW51163.1"/>
    <property type="molecule type" value="Genomic_DNA"/>
</dbReference>